<dbReference type="PANTHER" id="PTHR32329">
    <property type="entry name" value="BIFUNCTIONAL PROTEIN [INCLUDES 2-HYDROXYACYL-COA DEHYDRATASE (N-TER) AND ITS ACTIVATOR DOMAIN (C_TERM)-RELATED"/>
    <property type="match status" value="1"/>
</dbReference>
<dbReference type="InterPro" id="IPR051805">
    <property type="entry name" value="Dehydratase_Activator_Redct"/>
</dbReference>
<dbReference type="GO" id="GO:0046872">
    <property type="term" value="F:metal ion binding"/>
    <property type="evidence" value="ECO:0007669"/>
    <property type="project" value="UniProtKB-KW"/>
</dbReference>
<proteinExistence type="predicted"/>
<dbReference type="Pfam" id="PF01869">
    <property type="entry name" value="BcrAD_BadFG"/>
    <property type="match status" value="1"/>
</dbReference>
<keyword evidence="4" id="KW-0411">Iron-sulfur</keyword>
<evidence type="ECO:0000259" key="5">
    <source>
        <dbReference type="Pfam" id="PF01869"/>
    </source>
</evidence>
<keyword evidence="3" id="KW-0408">Iron</keyword>
<dbReference type="Proteomes" id="UP000003178">
    <property type="component" value="Unassembled WGS sequence"/>
</dbReference>
<dbReference type="STRING" id="500633.CLOHIR_00589"/>
<reference evidence="6 7" key="2">
    <citation type="submission" date="2008-10" db="EMBL/GenBank/DDBJ databases">
        <title>Draft genome sequence of Clostridium hiranonis (DSM 13275).</title>
        <authorList>
            <person name="Sudarsanam P."/>
            <person name="Ley R."/>
            <person name="Guruge J."/>
            <person name="Turnbaugh P.J."/>
            <person name="Mahowald M."/>
            <person name="Liep D."/>
            <person name="Gordon J."/>
        </authorList>
    </citation>
    <scope>NUCLEOTIDE SEQUENCE [LARGE SCALE GENOMIC DNA]</scope>
    <source>
        <strain evidence="6 7">DSM 13275</strain>
    </source>
</reference>
<evidence type="ECO:0000256" key="4">
    <source>
        <dbReference type="ARBA" id="ARBA00023014"/>
    </source>
</evidence>
<dbReference type="AlphaFoldDB" id="B6FXJ0"/>
<evidence type="ECO:0000256" key="3">
    <source>
        <dbReference type="ARBA" id="ARBA00023004"/>
    </source>
</evidence>
<dbReference type="Gene3D" id="3.30.420.40">
    <property type="match status" value="2"/>
</dbReference>
<evidence type="ECO:0000313" key="7">
    <source>
        <dbReference type="Proteomes" id="UP000003178"/>
    </source>
</evidence>
<accession>B6FXJ0</accession>
<protein>
    <submittedName>
        <fullName evidence="6">Putative CoA-substrate-specific enzyme activase</fullName>
    </submittedName>
</protein>
<dbReference type="SUPFAM" id="SSF53067">
    <property type="entry name" value="Actin-like ATPase domain"/>
    <property type="match status" value="1"/>
</dbReference>
<dbReference type="EMBL" id="ABWP01000022">
    <property type="protein sequence ID" value="EEA85775.1"/>
    <property type="molecule type" value="Genomic_DNA"/>
</dbReference>
<dbReference type="HOGENOM" id="CLU_066597_0_0_9"/>
<evidence type="ECO:0000256" key="1">
    <source>
        <dbReference type="ARBA" id="ARBA00001966"/>
    </source>
</evidence>
<keyword evidence="7" id="KW-1185">Reference proteome</keyword>
<comment type="caution">
    <text evidence="6">The sequence shown here is derived from an EMBL/GenBank/DDBJ whole genome shotgun (WGS) entry which is preliminary data.</text>
</comment>
<comment type="cofactor">
    <cofactor evidence="1">
        <name>[4Fe-4S] cluster</name>
        <dbReference type="ChEBI" id="CHEBI:49883"/>
    </cofactor>
</comment>
<dbReference type="CDD" id="cd24036">
    <property type="entry name" value="ASKHA_NBD_BcrAD_BadFG_HgdC_HadI"/>
    <property type="match status" value="1"/>
</dbReference>
<dbReference type="InterPro" id="IPR008275">
    <property type="entry name" value="CoA_E_activase_dom"/>
</dbReference>
<dbReference type="eggNOG" id="COG1924">
    <property type="taxonomic scope" value="Bacteria"/>
</dbReference>
<dbReference type="GO" id="GO:0051536">
    <property type="term" value="F:iron-sulfur cluster binding"/>
    <property type="evidence" value="ECO:0007669"/>
    <property type="project" value="UniProtKB-KW"/>
</dbReference>
<feature type="domain" description="ATPase BadF/BadG/BcrA/BcrD type" evidence="5">
    <location>
        <begin position="10"/>
        <end position="255"/>
    </location>
</feature>
<organism evidence="6 7">
    <name type="scientific">Peptacetobacter hiranonis (strain DSM 13275 / JCM 10541 / KCTC 15199 / TO-931)</name>
    <name type="common">Clostridium hiranonis</name>
    <dbReference type="NCBI Taxonomy" id="500633"/>
    <lineage>
        <taxon>Bacteria</taxon>
        <taxon>Bacillati</taxon>
        <taxon>Bacillota</taxon>
        <taxon>Clostridia</taxon>
        <taxon>Peptostreptococcales</taxon>
        <taxon>Peptostreptococcaceae</taxon>
        <taxon>Peptacetobacter</taxon>
    </lineage>
</organism>
<name>B6FXJ0_PEPHT</name>
<sequence>MGGVKLMYSIGVDSGSVATKGVLFDGEKIVKKIIVPTGWSPMTTANEVYEKLKEGIPEEEIKKVVGTGYGRGVMDFADKKVTEITCHSKGIHFINNDVRTILDIGGQDSKVINLDADGNVVNFLMNDKCAAGTGRFLEVTSNILGSDITKIDELARGNNPVNISSMCTVFAESEIVSLLAQNVPTGEVAAGILKSIANKSTSMLSRGEIVDKVAFTGGLAKSSELVRMVSEIIGKEIFLAEDTQIIGALGAAVIGFGRR</sequence>
<keyword evidence="2" id="KW-0479">Metal-binding</keyword>
<dbReference type="NCBIfam" id="TIGR00241">
    <property type="entry name" value="CoA_E_activ"/>
    <property type="match status" value="1"/>
</dbReference>
<dbReference type="PANTHER" id="PTHR32329:SF2">
    <property type="entry name" value="BIFUNCTIONAL PROTEIN [INCLUDES 2-HYDROXYACYL-COA DEHYDRATASE (N-TER) AND ITS ACTIVATOR DOMAIN (C_TERM)"/>
    <property type="match status" value="1"/>
</dbReference>
<dbReference type="InterPro" id="IPR043129">
    <property type="entry name" value="ATPase_NBD"/>
</dbReference>
<gene>
    <name evidence="6" type="ORF">CLOHIR_00589</name>
</gene>
<evidence type="ECO:0000313" key="6">
    <source>
        <dbReference type="EMBL" id="EEA85775.1"/>
    </source>
</evidence>
<evidence type="ECO:0000256" key="2">
    <source>
        <dbReference type="ARBA" id="ARBA00022723"/>
    </source>
</evidence>
<dbReference type="InterPro" id="IPR002731">
    <property type="entry name" value="ATPase_BadF"/>
</dbReference>
<reference evidence="6 7" key="1">
    <citation type="submission" date="2008-09" db="EMBL/GenBank/DDBJ databases">
        <authorList>
            <person name="Fulton L."/>
            <person name="Clifton S."/>
            <person name="Fulton B."/>
            <person name="Xu J."/>
            <person name="Minx P."/>
            <person name="Pepin K.H."/>
            <person name="Johnson M."/>
            <person name="Thiruvilangam P."/>
            <person name="Bhonagiri V."/>
            <person name="Nash W.E."/>
            <person name="Mardis E.R."/>
            <person name="Wilson R.K."/>
        </authorList>
    </citation>
    <scope>NUCLEOTIDE SEQUENCE [LARGE SCALE GENOMIC DNA]</scope>
    <source>
        <strain evidence="6 7">DSM 13275</strain>
    </source>
</reference>